<comment type="caution">
    <text evidence="9">The sequence shown here is derived from an EMBL/GenBank/DDBJ whole genome shotgun (WGS) entry which is preliminary data.</text>
</comment>
<dbReference type="FunFam" id="2.60.120.200:FF:000159">
    <property type="entry name" value="Glycosidase"/>
    <property type="match status" value="1"/>
</dbReference>
<evidence type="ECO:0000256" key="7">
    <source>
        <dbReference type="SAM" id="SignalP"/>
    </source>
</evidence>
<evidence type="ECO:0000256" key="4">
    <source>
        <dbReference type="ARBA" id="ARBA00038074"/>
    </source>
</evidence>
<proteinExistence type="inferred from homology"/>
<dbReference type="GO" id="GO:0016757">
    <property type="term" value="F:glycosyltransferase activity"/>
    <property type="evidence" value="ECO:0007669"/>
    <property type="project" value="TreeGrafter"/>
</dbReference>
<feature type="signal peptide" evidence="7">
    <location>
        <begin position="1"/>
        <end position="21"/>
    </location>
</feature>
<evidence type="ECO:0000256" key="3">
    <source>
        <dbReference type="ARBA" id="ARBA00023295"/>
    </source>
</evidence>
<dbReference type="SUPFAM" id="SSF49899">
    <property type="entry name" value="Concanavalin A-like lectins/glucanases"/>
    <property type="match status" value="1"/>
</dbReference>
<dbReference type="GO" id="GO:0004553">
    <property type="term" value="F:hydrolase activity, hydrolyzing O-glycosyl compounds"/>
    <property type="evidence" value="ECO:0007669"/>
    <property type="project" value="InterPro"/>
</dbReference>
<keyword evidence="3" id="KW-0326">Glycosidase</keyword>
<gene>
    <name evidence="9" type="ORF">K460DRAFT_355937</name>
</gene>
<feature type="chain" id="PRO_5040333482" evidence="7">
    <location>
        <begin position="22"/>
        <end position="449"/>
    </location>
</feature>
<dbReference type="Proteomes" id="UP000800039">
    <property type="component" value="Unassembled WGS sequence"/>
</dbReference>
<name>A0A9P4L8L6_9PLEO</name>
<feature type="region of interest" description="Disordered" evidence="6">
    <location>
        <begin position="342"/>
        <end position="422"/>
    </location>
</feature>
<dbReference type="OrthoDB" id="4781at2759"/>
<dbReference type="Gene3D" id="2.60.120.200">
    <property type="match status" value="1"/>
</dbReference>
<evidence type="ECO:0000313" key="10">
    <source>
        <dbReference type="Proteomes" id="UP000800039"/>
    </source>
</evidence>
<dbReference type="InterPro" id="IPR050546">
    <property type="entry name" value="Glycosyl_Hydrlase_16"/>
</dbReference>
<evidence type="ECO:0000256" key="2">
    <source>
        <dbReference type="ARBA" id="ARBA00022801"/>
    </source>
</evidence>
<feature type="domain" description="GH16" evidence="8">
    <location>
        <begin position="61"/>
        <end position="282"/>
    </location>
</feature>
<evidence type="ECO:0000256" key="5">
    <source>
        <dbReference type="ARBA" id="ARBA00093308"/>
    </source>
</evidence>
<organism evidence="9 10">
    <name type="scientific">Cucurbitaria berberidis CBS 394.84</name>
    <dbReference type="NCBI Taxonomy" id="1168544"/>
    <lineage>
        <taxon>Eukaryota</taxon>
        <taxon>Fungi</taxon>
        <taxon>Dikarya</taxon>
        <taxon>Ascomycota</taxon>
        <taxon>Pezizomycotina</taxon>
        <taxon>Dothideomycetes</taxon>
        <taxon>Pleosporomycetidae</taxon>
        <taxon>Pleosporales</taxon>
        <taxon>Pleosporineae</taxon>
        <taxon>Cucurbitariaceae</taxon>
        <taxon>Cucurbitaria</taxon>
    </lineage>
</organism>
<feature type="compositionally biased region" description="Polar residues" evidence="6">
    <location>
        <begin position="376"/>
        <end position="411"/>
    </location>
</feature>
<dbReference type="GO" id="GO:0009277">
    <property type="term" value="C:fungal-type cell wall"/>
    <property type="evidence" value="ECO:0007669"/>
    <property type="project" value="TreeGrafter"/>
</dbReference>
<evidence type="ECO:0000256" key="6">
    <source>
        <dbReference type="SAM" id="MobiDB-lite"/>
    </source>
</evidence>
<comment type="similarity">
    <text evidence="4">Belongs to the glycosyl hydrolase 16 family. CRH1 subfamily.</text>
</comment>
<sequence>MVRGALSAVLVAAAFAGTAFAGAKCSTTQKCPEDTPCCSLYGDCGVGAFCLGGCNPLQSHKFESCVPNPVCKGGKYALDSLDDVKTIDKYLGDPSKTNWQSQGLPAIYTDPNGGQKSTLLTLSQGTSGTLLASTFYVWYGKICARLSTAQGKGVVTAFILMSDVKDEIDFEFIGASINQGLSNFYSQGVTVYTNGKNLTVDGPSTLEMHDYCVDWKQDDLTWYIDGKESRKLERKDTWNATSGRFDYPQTPSRVMLSLWPAGLPTNAKGTVDWAGGEIDWNSPYMQNGYYYARFQEVNVECYDHPKGIQTKGDKSYKYTDRAATNNTIAIANDLVVLGSLMGTGEKPGEAPKSGDSKPTGNVAMVPGGNPGGGNRAEQTSAGQTQPTDASSPNSPQSTNEVGGDSQTTFNQGGDKPAAAGAGSALEPGLGRISGSALAIVIAIMGLITL</sequence>
<keyword evidence="10" id="KW-1185">Reference proteome</keyword>
<dbReference type="PANTHER" id="PTHR10963">
    <property type="entry name" value="GLYCOSYL HYDROLASE-RELATED"/>
    <property type="match status" value="1"/>
</dbReference>
<feature type="compositionally biased region" description="Basic and acidic residues" evidence="6">
    <location>
        <begin position="346"/>
        <end position="355"/>
    </location>
</feature>
<dbReference type="GeneID" id="63849168"/>
<reference evidence="9" key="1">
    <citation type="submission" date="2020-01" db="EMBL/GenBank/DDBJ databases">
        <authorList>
            <consortium name="DOE Joint Genome Institute"/>
            <person name="Haridas S."/>
            <person name="Albert R."/>
            <person name="Binder M."/>
            <person name="Bloem J."/>
            <person name="Labutti K."/>
            <person name="Salamov A."/>
            <person name="Andreopoulos B."/>
            <person name="Baker S.E."/>
            <person name="Barry K."/>
            <person name="Bills G."/>
            <person name="Bluhm B.H."/>
            <person name="Cannon C."/>
            <person name="Castanera R."/>
            <person name="Culley D.E."/>
            <person name="Daum C."/>
            <person name="Ezra D."/>
            <person name="Gonzalez J.B."/>
            <person name="Henrissat B."/>
            <person name="Kuo A."/>
            <person name="Liang C."/>
            <person name="Lipzen A."/>
            <person name="Lutzoni F."/>
            <person name="Magnuson J."/>
            <person name="Mondo S."/>
            <person name="Nolan M."/>
            <person name="Ohm R."/>
            <person name="Pangilinan J."/>
            <person name="Park H.-J."/>
            <person name="Ramirez L."/>
            <person name="Alfaro M."/>
            <person name="Sun H."/>
            <person name="Tritt A."/>
            <person name="Yoshinaga Y."/>
            <person name="Zwiers L.-H."/>
            <person name="Turgeon B.G."/>
            <person name="Goodwin S.B."/>
            <person name="Spatafora J.W."/>
            <person name="Crous P.W."/>
            <person name="Grigoriev I.V."/>
        </authorList>
    </citation>
    <scope>NUCLEOTIDE SEQUENCE</scope>
    <source>
        <strain evidence="9">CBS 394.84</strain>
    </source>
</reference>
<keyword evidence="2 9" id="KW-0378">Hydrolase</keyword>
<comment type="function">
    <text evidence="5">Dual chitinase/transglycosylase that plays a role in cell wall architecture. Chitinase and transglycosylase activities are coupled. Required for the polysaccharide cross-linking at the septa and the cell wall. More specifically, transfers chitin to 1,6-beta-glucan in the cell wall.</text>
</comment>
<dbReference type="EMBL" id="ML976616">
    <property type="protein sequence ID" value="KAF1846231.1"/>
    <property type="molecule type" value="Genomic_DNA"/>
</dbReference>
<dbReference type="PROSITE" id="PS51762">
    <property type="entry name" value="GH16_2"/>
    <property type="match status" value="1"/>
</dbReference>
<dbReference type="InterPro" id="IPR013320">
    <property type="entry name" value="ConA-like_dom_sf"/>
</dbReference>
<accession>A0A9P4L8L6</accession>
<dbReference type="Pfam" id="PF00722">
    <property type="entry name" value="Glyco_hydro_16"/>
    <property type="match status" value="1"/>
</dbReference>
<evidence type="ECO:0000256" key="1">
    <source>
        <dbReference type="ARBA" id="ARBA00022729"/>
    </source>
</evidence>
<dbReference type="PANTHER" id="PTHR10963:SF22">
    <property type="entry name" value="GLYCOSIDASE CRH2-RELATED"/>
    <property type="match status" value="1"/>
</dbReference>
<dbReference type="GO" id="GO:0031505">
    <property type="term" value="P:fungal-type cell wall organization"/>
    <property type="evidence" value="ECO:0007669"/>
    <property type="project" value="TreeGrafter"/>
</dbReference>
<dbReference type="AlphaFoldDB" id="A0A9P4L8L6"/>
<keyword evidence="1 7" id="KW-0732">Signal</keyword>
<protein>
    <submittedName>
        <fullName evidence="9">Glycoside hydrolase family 16 protein</fullName>
    </submittedName>
</protein>
<dbReference type="InterPro" id="IPR000757">
    <property type="entry name" value="Beta-glucanase-like"/>
</dbReference>
<dbReference type="GO" id="GO:0005975">
    <property type="term" value="P:carbohydrate metabolic process"/>
    <property type="evidence" value="ECO:0007669"/>
    <property type="project" value="InterPro"/>
</dbReference>
<evidence type="ECO:0000259" key="8">
    <source>
        <dbReference type="PROSITE" id="PS51762"/>
    </source>
</evidence>
<dbReference type="RefSeq" id="XP_040788794.1">
    <property type="nucleotide sequence ID" value="XM_040931916.1"/>
</dbReference>
<evidence type="ECO:0000313" key="9">
    <source>
        <dbReference type="EMBL" id="KAF1846231.1"/>
    </source>
</evidence>